<dbReference type="EMBL" id="CDMY01000558">
    <property type="protein sequence ID" value="CEM22794.1"/>
    <property type="molecule type" value="Genomic_DNA"/>
</dbReference>
<evidence type="ECO:0000256" key="1">
    <source>
        <dbReference type="SAM" id="MobiDB-lite"/>
    </source>
</evidence>
<feature type="region of interest" description="Disordered" evidence="1">
    <location>
        <begin position="207"/>
        <end position="257"/>
    </location>
</feature>
<gene>
    <name evidence="2" type="ORF">Vbra_22667</name>
</gene>
<proteinExistence type="predicted"/>
<protein>
    <submittedName>
        <fullName evidence="2">Uncharacterized protein</fullName>
    </submittedName>
</protein>
<dbReference type="Proteomes" id="UP000041254">
    <property type="component" value="Unassembled WGS sequence"/>
</dbReference>
<feature type="compositionally biased region" description="Low complexity" evidence="1">
    <location>
        <begin position="222"/>
        <end position="232"/>
    </location>
</feature>
<accession>A0A0G4G4D5</accession>
<feature type="compositionally biased region" description="Acidic residues" evidence="1">
    <location>
        <begin position="207"/>
        <end position="218"/>
    </location>
</feature>
<dbReference type="AlphaFoldDB" id="A0A0G4G4D5"/>
<name>A0A0G4G4D5_VITBC</name>
<dbReference type="VEuPathDB" id="CryptoDB:Vbra_22667"/>
<evidence type="ECO:0000313" key="2">
    <source>
        <dbReference type="EMBL" id="CEM22794.1"/>
    </source>
</evidence>
<evidence type="ECO:0000313" key="3">
    <source>
        <dbReference type="Proteomes" id="UP000041254"/>
    </source>
</evidence>
<keyword evidence="3" id="KW-1185">Reference proteome</keyword>
<organism evidence="2 3">
    <name type="scientific">Vitrella brassicaformis (strain CCMP3155)</name>
    <dbReference type="NCBI Taxonomy" id="1169540"/>
    <lineage>
        <taxon>Eukaryota</taxon>
        <taxon>Sar</taxon>
        <taxon>Alveolata</taxon>
        <taxon>Colpodellida</taxon>
        <taxon>Vitrellaceae</taxon>
        <taxon>Vitrella</taxon>
    </lineage>
</organism>
<sequence length="257" mass="28055">MSLLPYADTLIVDGIRIRPHNLIMHQRVWRYGLEFPYFEYATVDANDFWLLGGGLGVSLGNLTVSDAPVAFQPHLGNVPTAEQVELQYYNVPDSFIKYTRGPDGMPQRVIFDRRDQPPFLRGALKFVDAGASVTVPDGYVAEGTVLLDGGMRGERVGGFRHSTCTWWMPSLAHFSRVEVTIIRQDDITAKKKAKADRTRRMLPVAEGEELAADSEEDEPTHAAAASAAPAPACVSENMSSDPPAAARPGHANHGHSG</sequence>
<dbReference type="InParanoid" id="A0A0G4G4D5"/>
<reference evidence="2 3" key="1">
    <citation type="submission" date="2014-11" db="EMBL/GenBank/DDBJ databases">
        <authorList>
            <person name="Zhu J."/>
            <person name="Qi W."/>
            <person name="Song R."/>
        </authorList>
    </citation>
    <scope>NUCLEOTIDE SEQUENCE [LARGE SCALE GENOMIC DNA]</scope>
</reference>